<name>A0A4R1FYR9_9NOCA</name>
<proteinExistence type="predicted"/>
<dbReference type="AlphaFoldDB" id="A0A4R1FYR9"/>
<protein>
    <submittedName>
        <fullName evidence="1">Uncharacterized protein</fullName>
    </submittedName>
</protein>
<sequence length="161" mass="17429">MHVLLAVLGPTAAIVGVLVGGLITSRAHTRAHALSIADKRLTERRDACIDFLAAVRTFRRYVMYSEPQVRGVGPTADEKGSVGVEGRAEHDARIDAALSRVMVVAGSEVIVTAAMKLARDTSDFVTARADQGREKIPDAEVERLRSAEQNFATTVIKYLEL</sequence>
<reference evidence="1 2" key="1">
    <citation type="submission" date="2019-03" db="EMBL/GenBank/DDBJ databases">
        <title>Genomic Encyclopedia of Type Strains, Phase IV (KMG-IV): sequencing the most valuable type-strain genomes for metagenomic binning, comparative biology and taxonomic classification.</title>
        <authorList>
            <person name="Goeker M."/>
        </authorList>
    </citation>
    <scope>NUCLEOTIDE SEQUENCE [LARGE SCALE GENOMIC DNA]</scope>
    <source>
        <strain evidence="1 2">DSM 44684</strain>
    </source>
</reference>
<organism evidence="1 2">
    <name type="scientific">Nocardia alba</name>
    <dbReference type="NCBI Taxonomy" id="225051"/>
    <lineage>
        <taxon>Bacteria</taxon>
        <taxon>Bacillati</taxon>
        <taxon>Actinomycetota</taxon>
        <taxon>Actinomycetes</taxon>
        <taxon>Mycobacteriales</taxon>
        <taxon>Nocardiaceae</taxon>
        <taxon>Nocardia</taxon>
    </lineage>
</organism>
<evidence type="ECO:0000313" key="2">
    <source>
        <dbReference type="Proteomes" id="UP000294856"/>
    </source>
</evidence>
<accession>A0A4R1FYR9</accession>
<dbReference type="RefSeq" id="WP_067444564.1">
    <property type="nucleotide sequence ID" value="NZ_SMFR01000002.1"/>
</dbReference>
<dbReference type="OrthoDB" id="9893522at2"/>
<gene>
    <name evidence="1" type="ORF">DFR71_2441</name>
</gene>
<evidence type="ECO:0000313" key="1">
    <source>
        <dbReference type="EMBL" id="TCJ96411.1"/>
    </source>
</evidence>
<dbReference type="Proteomes" id="UP000294856">
    <property type="component" value="Unassembled WGS sequence"/>
</dbReference>
<comment type="caution">
    <text evidence="1">The sequence shown here is derived from an EMBL/GenBank/DDBJ whole genome shotgun (WGS) entry which is preliminary data.</text>
</comment>
<keyword evidence="2" id="KW-1185">Reference proteome</keyword>
<dbReference type="EMBL" id="SMFR01000002">
    <property type="protein sequence ID" value="TCJ96411.1"/>
    <property type="molecule type" value="Genomic_DNA"/>
</dbReference>